<feature type="coiled-coil region" evidence="1">
    <location>
        <begin position="64"/>
        <end position="91"/>
    </location>
</feature>
<dbReference type="EMBL" id="CM010717">
    <property type="protein sequence ID" value="RZC55822.1"/>
    <property type="molecule type" value="Genomic_DNA"/>
</dbReference>
<dbReference type="Gramene" id="RZC55822">
    <property type="protein sequence ID" value="RZC55822"/>
    <property type="gene ID" value="C5167_014680"/>
</dbReference>
<proteinExistence type="predicted"/>
<dbReference type="Proteomes" id="UP000316621">
    <property type="component" value="Chromosome 3"/>
</dbReference>
<keyword evidence="3" id="KW-1185">Reference proteome</keyword>
<accession>A0A4Y7J6Z7</accession>
<dbReference type="AlphaFoldDB" id="A0A4Y7J6Z7"/>
<name>A0A4Y7J6Z7_PAPSO</name>
<organism evidence="2 3">
    <name type="scientific">Papaver somniferum</name>
    <name type="common">Opium poppy</name>
    <dbReference type="NCBI Taxonomy" id="3469"/>
    <lineage>
        <taxon>Eukaryota</taxon>
        <taxon>Viridiplantae</taxon>
        <taxon>Streptophyta</taxon>
        <taxon>Embryophyta</taxon>
        <taxon>Tracheophyta</taxon>
        <taxon>Spermatophyta</taxon>
        <taxon>Magnoliopsida</taxon>
        <taxon>Ranunculales</taxon>
        <taxon>Papaveraceae</taxon>
        <taxon>Papaveroideae</taxon>
        <taxon>Papaver</taxon>
    </lineage>
</organism>
<keyword evidence="1" id="KW-0175">Coiled coil</keyword>
<evidence type="ECO:0000313" key="2">
    <source>
        <dbReference type="EMBL" id="RZC55822.1"/>
    </source>
</evidence>
<evidence type="ECO:0000256" key="1">
    <source>
        <dbReference type="SAM" id="Coils"/>
    </source>
</evidence>
<evidence type="ECO:0000313" key="3">
    <source>
        <dbReference type="Proteomes" id="UP000316621"/>
    </source>
</evidence>
<protein>
    <submittedName>
        <fullName evidence="2">Uncharacterized protein</fullName>
    </submittedName>
</protein>
<gene>
    <name evidence="2" type="ORF">C5167_014680</name>
</gene>
<reference evidence="2 3" key="1">
    <citation type="journal article" date="2018" name="Science">
        <title>The opium poppy genome and morphinan production.</title>
        <authorList>
            <person name="Guo L."/>
            <person name="Winzer T."/>
            <person name="Yang X."/>
            <person name="Li Y."/>
            <person name="Ning Z."/>
            <person name="He Z."/>
            <person name="Teodor R."/>
            <person name="Lu Y."/>
            <person name="Bowser T.A."/>
            <person name="Graham I.A."/>
            <person name="Ye K."/>
        </authorList>
    </citation>
    <scope>NUCLEOTIDE SEQUENCE [LARGE SCALE GENOMIC DNA]</scope>
    <source>
        <strain evidence="3">cv. HN1</strain>
        <tissue evidence="2">Leaves</tissue>
    </source>
</reference>
<sequence length="128" mass="15102">MEQHSAIMGLEQHPSMAHLVELRETRELMKKSCARILHLEEQLSNERKISSHLRRHEKELKDHVSLLSHEKDNLSNKVSTLQEDVQYLHEDLDQMVKDATLIAKRLRRNAQDEKVRLFNEFCDSQGIH</sequence>